<feature type="compositionally biased region" description="Basic and acidic residues" evidence="1">
    <location>
        <begin position="17"/>
        <end position="30"/>
    </location>
</feature>
<evidence type="ECO:0000313" key="2">
    <source>
        <dbReference type="EMBL" id="CUI16709.1"/>
    </source>
</evidence>
<reference evidence="3" key="1">
    <citation type="submission" date="2015-09" db="EMBL/GenBank/DDBJ databases">
        <authorList>
            <person name="Bertelli C."/>
        </authorList>
    </citation>
    <scope>NUCLEOTIDE SEQUENCE [LARGE SCALE GENOMIC DNA]</scope>
    <source>
        <strain evidence="3">KNic</strain>
    </source>
</reference>
<keyword evidence="3" id="KW-1185">Reference proteome</keyword>
<dbReference type="InParanoid" id="A0A0U5JFN3"/>
<organism evidence="2 3">
    <name type="scientific">Candidatus Protochlamydia naegleriophila</name>
    <dbReference type="NCBI Taxonomy" id="389348"/>
    <lineage>
        <taxon>Bacteria</taxon>
        <taxon>Pseudomonadati</taxon>
        <taxon>Chlamydiota</taxon>
        <taxon>Chlamydiia</taxon>
        <taxon>Parachlamydiales</taxon>
        <taxon>Parachlamydiaceae</taxon>
        <taxon>Candidatus Protochlamydia</taxon>
    </lineage>
</organism>
<proteinExistence type="predicted"/>
<gene>
    <name evidence="2" type="ORF">PNK_1092</name>
</gene>
<name>A0A0U5JFN3_9BACT</name>
<dbReference type="PATRIC" id="fig|389348.3.peg.1204"/>
<sequence>MAHKKKKDFDDPQPLNFDHDEARGPSDHLKKPFMTPEEERGDNEDDQYYDEEEALSPEETELRKKEDDLSKT</sequence>
<evidence type="ECO:0000313" key="3">
    <source>
        <dbReference type="Proteomes" id="UP000069902"/>
    </source>
</evidence>
<accession>A0A0U5JFN3</accession>
<evidence type="ECO:0000256" key="1">
    <source>
        <dbReference type="SAM" id="MobiDB-lite"/>
    </source>
</evidence>
<dbReference type="RefSeq" id="WP_059060773.1">
    <property type="nucleotide sequence ID" value="NZ_LN879502.1"/>
</dbReference>
<dbReference type="Proteomes" id="UP000069902">
    <property type="component" value="Chromosome cPNK"/>
</dbReference>
<dbReference type="KEGG" id="pnl:PNK_1092"/>
<feature type="region of interest" description="Disordered" evidence="1">
    <location>
        <begin position="1"/>
        <end position="72"/>
    </location>
</feature>
<feature type="compositionally biased region" description="Basic and acidic residues" evidence="1">
    <location>
        <begin position="60"/>
        <end position="72"/>
    </location>
</feature>
<protein>
    <submittedName>
        <fullName evidence="2">Uncharacterized protein</fullName>
    </submittedName>
</protein>
<dbReference type="AlphaFoldDB" id="A0A0U5JFN3"/>
<feature type="compositionally biased region" description="Acidic residues" evidence="1">
    <location>
        <begin position="39"/>
        <end position="59"/>
    </location>
</feature>
<dbReference type="EMBL" id="LN879502">
    <property type="protein sequence ID" value="CUI16709.1"/>
    <property type="molecule type" value="Genomic_DNA"/>
</dbReference>